<dbReference type="Proteomes" id="UP001168877">
    <property type="component" value="Unassembled WGS sequence"/>
</dbReference>
<evidence type="ECO:0000313" key="3">
    <source>
        <dbReference type="Proteomes" id="UP001168877"/>
    </source>
</evidence>
<gene>
    <name evidence="2" type="ORF">LWI29_037675</name>
</gene>
<evidence type="ECO:0000256" key="1">
    <source>
        <dbReference type="SAM" id="MobiDB-lite"/>
    </source>
</evidence>
<dbReference type="AlphaFoldDB" id="A0AA39SZZ1"/>
<proteinExistence type="predicted"/>
<feature type="region of interest" description="Disordered" evidence="1">
    <location>
        <begin position="94"/>
        <end position="128"/>
    </location>
</feature>
<keyword evidence="3" id="KW-1185">Reference proteome</keyword>
<evidence type="ECO:0008006" key="4">
    <source>
        <dbReference type="Google" id="ProtNLM"/>
    </source>
</evidence>
<sequence>MSYGVCPIFENKMTPICRKGVLDFNLKYGFMPGDGFKFKESDKMTSIDFELKCQNNCSCYAYATTNRENDIGYLTADQSSQLLPDPIYFQDLTPDRSSQCNPPADPNVHSSLSQRNPPVDPNAMHPSG</sequence>
<reference evidence="2" key="2">
    <citation type="submission" date="2023-06" db="EMBL/GenBank/DDBJ databases">
        <authorList>
            <person name="Swenson N.G."/>
            <person name="Wegrzyn J.L."/>
            <person name="Mcevoy S.L."/>
        </authorList>
    </citation>
    <scope>NUCLEOTIDE SEQUENCE</scope>
    <source>
        <strain evidence="2">NS2018</strain>
        <tissue evidence="2">Leaf</tissue>
    </source>
</reference>
<protein>
    <recommendedName>
        <fullName evidence="4">Apple domain-containing protein</fullName>
    </recommendedName>
</protein>
<dbReference type="EMBL" id="JAUESC010000004">
    <property type="protein sequence ID" value="KAK0598754.1"/>
    <property type="molecule type" value="Genomic_DNA"/>
</dbReference>
<accession>A0AA39SZZ1</accession>
<comment type="caution">
    <text evidence="2">The sequence shown here is derived from an EMBL/GenBank/DDBJ whole genome shotgun (WGS) entry which is preliminary data.</text>
</comment>
<name>A0AA39SZZ1_ACESA</name>
<reference evidence="2" key="1">
    <citation type="journal article" date="2022" name="Plant J.">
        <title>Strategies of tolerance reflected in two North American maple genomes.</title>
        <authorList>
            <person name="McEvoy S.L."/>
            <person name="Sezen U.U."/>
            <person name="Trouern-Trend A."/>
            <person name="McMahon S.M."/>
            <person name="Schaberg P.G."/>
            <person name="Yang J."/>
            <person name="Wegrzyn J.L."/>
            <person name="Swenson N.G."/>
        </authorList>
    </citation>
    <scope>NUCLEOTIDE SEQUENCE</scope>
    <source>
        <strain evidence="2">NS2018</strain>
    </source>
</reference>
<evidence type="ECO:0000313" key="2">
    <source>
        <dbReference type="EMBL" id="KAK0598754.1"/>
    </source>
</evidence>
<organism evidence="2 3">
    <name type="scientific">Acer saccharum</name>
    <name type="common">Sugar maple</name>
    <dbReference type="NCBI Taxonomy" id="4024"/>
    <lineage>
        <taxon>Eukaryota</taxon>
        <taxon>Viridiplantae</taxon>
        <taxon>Streptophyta</taxon>
        <taxon>Embryophyta</taxon>
        <taxon>Tracheophyta</taxon>
        <taxon>Spermatophyta</taxon>
        <taxon>Magnoliopsida</taxon>
        <taxon>eudicotyledons</taxon>
        <taxon>Gunneridae</taxon>
        <taxon>Pentapetalae</taxon>
        <taxon>rosids</taxon>
        <taxon>malvids</taxon>
        <taxon>Sapindales</taxon>
        <taxon>Sapindaceae</taxon>
        <taxon>Hippocastanoideae</taxon>
        <taxon>Acereae</taxon>
        <taxon>Acer</taxon>
    </lineage>
</organism>